<reference evidence="10" key="1">
    <citation type="journal article" date="2019" name="Int. J. Syst. Evol. Microbiol.">
        <title>The Global Catalogue of Microorganisms (GCM) 10K type strain sequencing project: providing services to taxonomists for standard genome sequencing and annotation.</title>
        <authorList>
            <consortium name="The Broad Institute Genomics Platform"/>
            <consortium name="The Broad Institute Genome Sequencing Center for Infectious Disease"/>
            <person name="Wu L."/>
            <person name="Ma J."/>
        </authorList>
    </citation>
    <scope>NUCLEOTIDE SEQUENCE [LARGE SCALE GENOMIC DNA]</scope>
    <source>
        <strain evidence="10">XZYJT-10</strain>
    </source>
</reference>
<organism evidence="9 10">
    <name type="scientific">Paractinoplanes rhizophilus</name>
    <dbReference type="NCBI Taxonomy" id="1416877"/>
    <lineage>
        <taxon>Bacteria</taxon>
        <taxon>Bacillati</taxon>
        <taxon>Actinomycetota</taxon>
        <taxon>Actinomycetes</taxon>
        <taxon>Micromonosporales</taxon>
        <taxon>Micromonosporaceae</taxon>
        <taxon>Paractinoplanes</taxon>
    </lineage>
</organism>
<dbReference type="InterPro" id="IPR043129">
    <property type="entry name" value="ATPase_NBD"/>
</dbReference>
<feature type="transmembrane region" description="Helical" evidence="7">
    <location>
        <begin position="640"/>
        <end position="662"/>
    </location>
</feature>
<keyword evidence="3" id="KW-0067">ATP-binding</keyword>
<keyword evidence="7" id="KW-0812">Transmembrane</keyword>
<evidence type="ECO:0000256" key="3">
    <source>
        <dbReference type="ARBA" id="ARBA00022840"/>
    </source>
</evidence>
<dbReference type="SUPFAM" id="SSF50998">
    <property type="entry name" value="Quinoprotein alcohol dehydrogenase-like"/>
    <property type="match status" value="1"/>
</dbReference>
<feature type="compositionally biased region" description="Pro residues" evidence="6">
    <location>
        <begin position="424"/>
        <end position="435"/>
    </location>
</feature>
<keyword evidence="7" id="KW-1133">Transmembrane helix</keyword>
<accession>A0ABW2HKV4</accession>
<sequence length="1084" mass="111631">MTEIHGFVLGVDLGTSHTVAMLRHPDGRTRPLLFDGKPLLPSAVYLDATGRLHVGADALRLGQAEPGRLEPNPKRHVDAGSVQLGDTTIGVADLFAALLDAVAREAVATAGQLPAAILTYPAAWGAPRRAVLTEALGKAGWPPGARLVAEPVAAARYFAGVLRRPVPSGASLAVFDFGGGTLDVAVVRNDGPGEGGRPSFSVTASGGADDLGGLDLDAALVEHLGKTLAGAEPEAWQRLTQPATLAAWRARRQFWEDVRGAKEMLSRGSFAPVPVPGVEHAVHLTRDELEAAIDPLVRRGVAEAAAVLDAAGLRPSDLAGLFLVGGSSRVPLVARRLHAELGIAPTVLEQPELPVAEGAILAASYATAAAPSAVTPSAAPASGGPAGAGGSATPEPTASGSPTSHPPTLPDATPPITDTRAEPAPVPEPPTPVPAPAAAFQSELVPPALRTPPEEVTDERLKSEPVDPWATGEAAALAAAGHIAPPPMTPVSPPPGPISAPPPGSVSPSPPGSVSPSPPGPVSASPSGPVSAPHPGATSPPPFGAHQPGVQQQSGGRNGGYPQPGSQQNGVHQTGGYQHGGGWAPPHQQRIARPGQHDAGSHARPGPHGPGPHAQPGGWVPGATTPDAAPARRGLRKSSYALIAAAVTLMLAAGTALAWYLWAGDRAIGYRPLSEPTRIPALAPVSSDWSDAEILGDRVYFASSDSSAGTVGVVAVRVGGTKPLWSNYVPGSAKGGWKSMVALPVGIALFSETNSDTSSRRVVVLGADGGSVLWDRSIGSQDLVLFAGDTAVVADRAGRKLVGLRLSDGKQRWSLDDPKLTYPADTTVLAVTTPADLDGPATVFGRPYQPDLTDDRRIVQIAADKSARVIDADTGKVLATRQNVAEPDDAMIAHNGRLIVLQPDDKQIVAHDLGKFGSTQPRVLYTVQTPNSQMKYVAPCGDDRVCFDEEVGYDGKTATVVALDVADGGQVWDYPLPNVDTIVPVGESVLVTTTNSEMTLLDPAGKKVWTHTGEAARLDGGNILEFSKPLSRSPGETALYGRHIGDDAVPLGSLADTRSDTCSWDKSTLACVADKDFVLQTFAK</sequence>
<name>A0ABW2HKV4_9ACTN</name>
<dbReference type="InterPro" id="IPR015943">
    <property type="entry name" value="WD40/YVTN_repeat-like_dom_sf"/>
</dbReference>
<evidence type="ECO:0000256" key="1">
    <source>
        <dbReference type="ARBA" id="ARBA00007381"/>
    </source>
</evidence>
<evidence type="ECO:0000256" key="6">
    <source>
        <dbReference type="SAM" id="MobiDB-lite"/>
    </source>
</evidence>
<feature type="compositionally biased region" description="Low complexity" evidence="6">
    <location>
        <begin position="522"/>
        <end position="537"/>
    </location>
</feature>
<dbReference type="InterPro" id="IPR002372">
    <property type="entry name" value="PQQ_rpt_dom"/>
</dbReference>
<dbReference type="PANTHER" id="PTHR42749:SF1">
    <property type="entry name" value="CELL SHAPE-DETERMINING PROTEIN MREB"/>
    <property type="match status" value="1"/>
</dbReference>
<dbReference type="PANTHER" id="PTHR42749">
    <property type="entry name" value="CELL SHAPE-DETERMINING PROTEIN MREB"/>
    <property type="match status" value="1"/>
</dbReference>
<dbReference type="InterPro" id="IPR018181">
    <property type="entry name" value="Heat_shock_70_CS"/>
</dbReference>
<comment type="caution">
    <text evidence="9">The sequence shown here is derived from an EMBL/GenBank/DDBJ whole genome shotgun (WGS) entry which is preliminary data.</text>
</comment>
<evidence type="ECO:0000256" key="4">
    <source>
        <dbReference type="ARBA" id="ARBA00023016"/>
    </source>
</evidence>
<dbReference type="SUPFAM" id="SSF53067">
    <property type="entry name" value="Actin-like ATPase domain"/>
    <property type="match status" value="2"/>
</dbReference>
<evidence type="ECO:0000256" key="7">
    <source>
        <dbReference type="SAM" id="Phobius"/>
    </source>
</evidence>
<keyword evidence="10" id="KW-1185">Reference proteome</keyword>
<feature type="region of interest" description="Disordered" evidence="6">
    <location>
        <begin position="483"/>
        <end position="631"/>
    </location>
</feature>
<feature type="domain" description="Pyrrolo-quinoline quinone repeat" evidence="8">
    <location>
        <begin position="761"/>
        <end position="910"/>
    </location>
</feature>
<protein>
    <submittedName>
        <fullName evidence="9">Hsp70 family protein</fullName>
    </submittedName>
</protein>
<evidence type="ECO:0000313" key="10">
    <source>
        <dbReference type="Proteomes" id="UP001596548"/>
    </source>
</evidence>
<comment type="similarity">
    <text evidence="1">Belongs to the heat shock protein 70 family.</text>
</comment>
<keyword evidence="5" id="KW-0143">Chaperone</keyword>
<gene>
    <name evidence="9" type="ORF">ACFQS1_07750</name>
</gene>
<dbReference type="Gene3D" id="3.90.640.10">
    <property type="entry name" value="Actin, Chain A, domain 4"/>
    <property type="match status" value="1"/>
</dbReference>
<feature type="compositionally biased region" description="Pro residues" evidence="6">
    <location>
        <begin position="404"/>
        <end position="413"/>
    </location>
</feature>
<dbReference type="Gene3D" id="3.30.420.40">
    <property type="match status" value="2"/>
</dbReference>
<dbReference type="Pfam" id="PF00012">
    <property type="entry name" value="HSP70"/>
    <property type="match status" value="1"/>
</dbReference>
<feature type="compositionally biased region" description="Pro residues" evidence="6">
    <location>
        <begin position="484"/>
        <end position="521"/>
    </location>
</feature>
<keyword evidence="2" id="KW-0547">Nucleotide-binding</keyword>
<dbReference type="PRINTS" id="PR00301">
    <property type="entry name" value="HEATSHOCK70"/>
</dbReference>
<dbReference type="InterPro" id="IPR013126">
    <property type="entry name" value="Hsp_70_fam"/>
</dbReference>
<keyword evidence="4" id="KW-0346">Stress response</keyword>
<feature type="compositionally biased region" description="Polar residues" evidence="6">
    <location>
        <begin position="564"/>
        <end position="576"/>
    </location>
</feature>
<feature type="compositionally biased region" description="Low complexity" evidence="6">
    <location>
        <begin position="602"/>
        <end position="618"/>
    </location>
</feature>
<dbReference type="EMBL" id="JBHTBJ010000004">
    <property type="protein sequence ID" value="MFC7273867.1"/>
    <property type="molecule type" value="Genomic_DNA"/>
</dbReference>
<evidence type="ECO:0000256" key="2">
    <source>
        <dbReference type="ARBA" id="ARBA00022741"/>
    </source>
</evidence>
<dbReference type="InterPro" id="IPR011047">
    <property type="entry name" value="Quinoprotein_ADH-like_sf"/>
</dbReference>
<proteinExistence type="inferred from homology"/>
<keyword evidence="7" id="KW-0472">Membrane</keyword>
<dbReference type="Proteomes" id="UP001596548">
    <property type="component" value="Unassembled WGS sequence"/>
</dbReference>
<evidence type="ECO:0000313" key="9">
    <source>
        <dbReference type="EMBL" id="MFC7273867.1"/>
    </source>
</evidence>
<dbReference type="Gene3D" id="2.130.10.10">
    <property type="entry name" value="YVTN repeat-like/Quinoprotein amine dehydrogenase"/>
    <property type="match status" value="1"/>
</dbReference>
<feature type="region of interest" description="Disordered" evidence="6">
    <location>
        <begin position="374"/>
        <end position="437"/>
    </location>
</feature>
<evidence type="ECO:0000259" key="8">
    <source>
        <dbReference type="Pfam" id="PF13360"/>
    </source>
</evidence>
<feature type="compositionally biased region" description="Low complexity" evidence="6">
    <location>
        <begin position="374"/>
        <end position="383"/>
    </location>
</feature>
<dbReference type="RefSeq" id="WP_378965499.1">
    <property type="nucleotide sequence ID" value="NZ_JBHTBJ010000004.1"/>
</dbReference>
<dbReference type="Pfam" id="PF13360">
    <property type="entry name" value="PQQ_2"/>
    <property type="match status" value="1"/>
</dbReference>
<evidence type="ECO:0000256" key="5">
    <source>
        <dbReference type="ARBA" id="ARBA00023186"/>
    </source>
</evidence>
<dbReference type="PROSITE" id="PS01036">
    <property type="entry name" value="HSP70_3"/>
    <property type="match status" value="1"/>
</dbReference>